<feature type="chain" id="PRO_5032604223" description="CHRD domain-containing protein" evidence="1">
    <location>
        <begin position="23"/>
        <end position="126"/>
    </location>
</feature>
<evidence type="ECO:0008006" key="4">
    <source>
        <dbReference type="Google" id="ProtNLM"/>
    </source>
</evidence>
<organism evidence="2 3">
    <name type="scientific">Rubricella aquisinus</name>
    <dbReference type="NCBI Taxonomy" id="2028108"/>
    <lineage>
        <taxon>Bacteria</taxon>
        <taxon>Pseudomonadati</taxon>
        <taxon>Pseudomonadota</taxon>
        <taxon>Alphaproteobacteria</taxon>
        <taxon>Rhodobacterales</taxon>
        <taxon>Paracoccaceae</taxon>
        <taxon>Rubricella</taxon>
    </lineage>
</organism>
<reference evidence="2 3" key="1">
    <citation type="submission" date="2020-08" db="EMBL/GenBank/DDBJ databases">
        <title>Genomic Encyclopedia of Type Strains, Phase IV (KMG-IV): sequencing the most valuable type-strain genomes for metagenomic binning, comparative biology and taxonomic classification.</title>
        <authorList>
            <person name="Goeker M."/>
        </authorList>
    </citation>
    <scope>NUCLEOTIDE SEQUENCE [LARGE SCALE GENOMIC DNA]</scope>
    <source>
        <strain evidence="2 3">DSM 103377</strain>
    </source>
</reference>
<dbReference type="RefSeq" id="WP_184010704.1">
    <property type="nucleotide sequence ID" value="NZ_JACIJS010000005.1"/>
</dbReference>
<dbReference type="AlphaFoldDB" id="A0A840WME7"/>
<name>A0A840WME7_9RHOB</name>
<evidence type="ECO:0000256" key="1">
    <source>
        <dbReference type="SAM" id="SignalP"/>
    </source>
</evidence>
<keyword evidence="3" id="KW-1185">Reference proteome</keyword>
<evidence type="ECO:0000313" key="2">
    <source>
        <dbReference type="EMBL" id="MBB5515731.1"/>
    </source>
</evidence>
<dbReference type="EMBL" id="JACIJS010000005">
    <property type="protein sequence ID" value="MBB5515731.1"/>
    <property type="molecule type" value="Genomic_DNA"/>
</dbReference>
<sequence length="126" mass="13040">MTTLRAFLSVILLAVMLTPAAATTDAKHFTGVGLAEGAVLELFPAGATITAGLTDPQQGTVTFLLNRTSTHEANGGFTLNGVAFGVHLVQGGQGQVDLIIVPAASPNVENASIYSFVAQKPWFLSQ</sequence>
<gene>
    <name evidence="2" type="ORF">FHS89_001751</name>
</gene>
<accession>A0A840WME7</accession>
<evidence type="ECO:0000313" key="3">
    <source>
        <dbReference type="Proteomes" id="UP000553766"/>
    </source>
</evidence>
<proteinExistence type="predicted"/>
<protein>
    <recommendedName>
        <fullName evidence="4">CHRD domain-containing protein</fullName>
    </recommendedName>
</protein>
<comment type="caution">
    <text evidence="2">The sequence shown here is derived from an EMBL/GenBank/DDBJ whole genome shotgun (WGS) entry which is preliminary data.</text>
</comment>
<dbReference type="Proteomes" id="UP000553766">
    <property type="component" value="Unassembled WGS sequence"/>
</dbReference>
<feature type="signal peptide" evidence="1">
    <location>
        <begin position="1"/>
        <end position="22"/>
    </location>
</feature>
<keyword evidence="1" id="KW-0732">Signal</keyword>